<evidence type="ECO:0000259" key="7">
    <source>
        <dbReference type="Pfam" id="PF02776"/>
    </source>
</evidence>
<comment type="caution">
    <text evidence="8">The sequence shown here is derived from an EMBL/GenBank/DDBJ whole genome shotgun (WGS) entry which is preliminary data.</text>
</comment>
<dbReference type="Pfam" id="PF00205">
    <property type="entry name" value="TPP_enzyme_M"/>
    <property type="match status" value="1"/>
</dbReference>
<evidence type="ECO:0000256" key="3">
    <source>
        <dbReference type="ARBA" id="ARBA00023052"/>
    </source>
</evidence>
<evidence type="ECO:0000313" key="9">
    <source>
        <dbReference type="Proteomes" id="UP000431744"/>
    </source>
</evidence>
<dbReference type="InterPro" id="IPR012001">
    <property type="entry name" value="Thiamin_PyroP_enz_TPP-bd_dom"/>
</dbReference>
<dbReference type="RefSeq" id="WP_158029698.1">
    <property type="nucleotide sequence ID" value="NZ_BMHG01000001.1"/>
</dbReference>
<dbReference type="Pfam" id="PF02776">
    <property type="entry name" value="TPP_enzyme_N"/>
    <property type="match status" value="1"/>
</dbReference>
<organism evidence="8 9">
    <name type="scientific">Pseudoclavibacter endophyticus</name>
    <dbReference type="NCBI Taxonomy" id="1778590"/>
    <lineage>
        <taxon>Bacteria</taxon>
        <taxon>Bacillati</taxon>
        <taxon>Actinomycetota</taxon>
        <taxon>Actinomycetes</taxon>
        <taxon>Micrococcales</taxon>
        <taxon>Microbacteriaceae</taxon>
        <taxon>Pseudoclavibacter</taxon>
    </lineage>
</organism>
<dbReference type="Gene3D" id="3.40.50.970">
    <property type="match status" value="2"/>
</dbReference>
<dbReference type="SUPFAM" id="SSF52467">
    <property type="entry name" value="DHS-like NAD/FAD-binding domain"/>
    <property type="match status" value="1"/>
</dbReference>
<dbReference type="EMBL" id="WBJY01000003">
    <property type="protein sequence ID" value="KAB1647805.1"/>
    <property type="molecule type" value="Genomic_DNA"/>
</dbReference>
<dbReference type="InterPro" id="IPR045229">
    <property type="entry name" value="TPP_enz"/>
</dbReference>
<evidence type="ECO:0000256" key="2">
    <source>
        <dbReference type="ARBA" id="ARBA00007812"/>
    </source>
</evidence>
<gene>
    <name evidence="8" type="ORF">F8O04_12335</name>
</gene>
<proteinExistence type="inferred from homology"/>
<dbReference type="CDD" id="cd07035">
    <property type="entry name" value="TPP_PYR_POX_like"/>
    <property type="match status" value="1"/>
</dbReference>
<feature type="domain" description="Thiamine pyrophosphate enzyme N-terminal TPP-binding" evidence="7">
    <location>
        <begin position="7"/>
        <end position="109"/>
    </location>
</feature>
<dbReference type="GO" id="GO:0050660">
    <property type="term" value="F:flavin adenine dinucleotide binding"/>
    <property type="evidence" value="ECO:0007669"/>
    <property type="project" value="TreeGrafter"/>
</dbReference>
<dbReference type="GO" id="GO:0030976">
    <property type="term" value="F:thiamine pyrophosphate binding"/>
    <property type="evidence" value="ECO:0007669"/>
    <property type="project" value="InterPro"/>
</dbReference>
<dbReference type="GO" id="GO:0005948">
    <property type="term" value="C:acetolactate synthase complex"/>
    <property type="evidence" value="ECO:0007669"/>
    <property type="project" value="TreeGrafter"/>
</dbReference>
<evidence type="ECO:0000313" key="8">
    <source>
        <dbReference type="EMBL" id="KAB1647805.1"/>
    </source>
</evidence>
<keyword evidence="3 4" id="KW-0786">Thiamine pyrophosphate</keyword>
<dbReference type="SUPFAM" id="SSF52518">
    <property type="entry name" value="Thiamin diphosphate-binding fold (THDP-binding)"/>
    <property type="match status" value="2"/>
</dbReference>
<dbReference type="InterPro" id="IPR029061">
    <property type="entry name" value="THDP-binding"/>
</dbReference>
<dbReference type="GO" id="GO:0009097">
    <property type="term" value="P:isoleucine biosynthetic process"/>
    <property type="evidence" value="ECO:0007669"/>
    <property type="project" value="TreeGrafter"/>
</dbReference>
<dbReference type="Gene3D" id="3.40.50.1220">
    <property type="entry name" value="TPP-binding domain"/>
    <property type="match status" value="1"/>
</dbReference>
<dbReference type="InterPro" id="IPR011766">
    <property type="entry name" value="TPP_enzyme_TPP-bd"/>
</dbReference>
<dbReference type="GO" id="GO:0009099">
    <property type="term" value="P:L-valine biosynthetic process"/>
    <property type="evidence" value="ECO:0007669"/>
    <property type="project" value="TreeGrafter"/>
</dbReference>
<dbReference type="Pfam" id="PF02775">
    <property type="entry name" value="TPP_enzyme_C"/>
    <property type="match status" value="1"/>
</dbReference>
<evidence type="ECO:0000256" key="1">
    <source>
        <dbReference type="ARBA" id="ARBA00001964"/>
    </source>
</evidence>
<comment type="similarity">
    <text evidence="2 4">Belongs to the TPP enzyme family.</text>
</comment>
<name>A0A6H9WPH4_9MICO</name>
<protein>
    <submittedName>
        <fullName evidence="8">Thiamine pyrophosphate-binding protein</fullName>
    </submittedName>
</protein>
<dbReference type="Proteomes" id="UP000431744">
    <property type="component" value="Unassembled WGS sequence"/>
</dbReference>
<dbReference type="CDD" id="cd00568">
    <property type="entry name" value="TPP_enzymes"/>
    <property type="match status" value="1"/>
</dbReference>
<dbReference type="InterPro" id="IPR029035">
    <property type="entry name" value="DHS-like_NAD/FAD-binding_dom"/>
</dbReference>
<dbReference type="InterPro" id="IPR012000">
    <property type="entry name" value="Thiamin_PyroP_enz_cen_dom"/>
</dbReference>
<dbReference type="GO" id="GO:0003984">
    <property type="term" value="F:acetolactate synthase activity"/>
    <property type="evidence" value="ECO:0007669"/>
    <property type="project" value="TreeGrafter"/>
</dbReference>
<keyword evidence="9" id="KW-1185">Reference proteome</keyword>
<evidence type="ECO:0000259" key="5">
    <source>
        <dbReference type="Pfam" id="PF00205"/>
    </source>
</evidence>
<dbReference type="PANTHER" id="PTHR18968:SF166">
    <property type="entry name" value="2-HYDROXYACYL-COA LYASE 2"/>
    <property type="match status" value="1"/>
</dbReference>
<feature type="domain" description="Thiamine pyrophosphate enzyme central" evidence="5">
    <location>
        <begin position="189"/>
        <end position="319"/>
    </location>
</feature>
<sequence>MSTPRTTVADAIGRTLATLGVQHAFGVVGSGNFTVTNALVENGVPFTAARHEMGAACMADAYARMSDTVSVLSLHQGCGLTNALTGIAEAAKSHTPMVVLTGDTAIGDRISNFDIDQDASAAALGAIPMRVDRAEDAVRTTARAYRVALHERATVVLSLPVDVQELTAPADEVAIPEAAPRPRLAPESVEAAVELLAGAQRPLIVAGRGGRAAGPQLRALAEAAGALLTTSATARGLFVDDDWALDIMGGFSTEPAADLIRDADVIVVFGAALTTWTTRGGDLVSRATVVQVDDRPEAFGLHRPVDLAVLGDAAAVAEAMTSGLRDRGAFATSEHPRYRTAETGKRVRAARYWSEQPHTPERTVGFIDPVELINEVDRLLPLERVVATDGGNVNCFAGAHLRVPDEHGYCLPFAFQSIGLGLASAIGAAIAQPDRLPVLGTGDGSLLMTGVELETAVRLGLGMVIVVFNDAAYGAEVHLFADQTDRHGIVRFPDTDIAAIARGYGCEGATVRSLDDLGPLHAWLAGPRDRPIVLDAKITGAKSWMMARGH</sequence>
<comment type="cofactor">
    <cofactor evidence="1">
        <name>thiamine diphosphate</name>
        <dbReference type="ChEBI" id="CHEBI:58937"/>
    </cofactor>
</comment>
<dbReference type="AlphaFoldDB" id="A0A6H9WPH4"/>
<reference evidence="8 9" key="1">
    <citation type="submission" date="2019-09" db="EMBL/GenBank/DDBJ databases">
        <title>Phylogeny of genus Pseudoclavibacter and closely related genus.</title>
        <authorList>
            <person name="Li Y."/>
        </authorList>
    </citation>
    <scope>NUCLEOTIDE SEQUENCE [LARGE SCALE GENOMIC DNA]</scope>
    <source>
        <strain evidence="8 9">EGI 60007</strain>
    </source>
</reference>
<feature type="domain" description="Thiamine pyrophosphate enzyme TPP-binding" evidence="6">
    <location>
        <begin position="389"/>
        <end position="535"/>
    </location>
</feature>
<dbReference type="PANTHER" id="PTHR18968">
    <property type="entry name" value="THIAMINE PYROPHOSPHATE ENZYMES"/>
    <property type="match status" value="1"/>
</dbReference>
<dbReference type="GO" id="GO:0000287">
    <property type="term" value="F:magnesium ion binding"/>
    <property type="evidence" value="ECO:0007669"/>
    <property type="project" value="InterPro"/>
</dbReference>
<evidence type="ECO:0000259" key="6">
    <source>
        <dbReference type="Pfam" id="PF02775"/>
    </source>
</evidence>
<accession>A0A6H9WPH4</accession>
<dbReference type="OrthoDB" id="3194735at2"/>
<evidence type="ECO:0000256" key="4">
    <source>
        <dbReference type="RuleBase" id="RU362132"/>
    </source>
</evidence>